<dbReference type="FunFam" id="3.30.70.870:FF:000002">
    <property type="entry name" value="Translation elongation factor 2"/>
    <property type="match status" value="1"/>
</dbReference>
<dbReference type="CDD" id="cd01681">
    <property type="entry name" value="aeEF2_snRNP_like_IV"/>
    <property type="match status" value="1"/>
</dbReference>
<dbReference type="Pfam" id="PF00679">
    <property type="entry name" value="EFG_C"/>
    <property type="match status" value="1"/>
</dbReference>
<dbReference type="Gene3D" id="2.40.30.10">
    <property type="entry name" value="Translation factors"/>
    <property type="match status" value="1"/>
</dbReference>
<evidence type="ECO:0000259" key="11">
    <source>
        <dbReference type="PROSITE" id="PS51722"/>
    </source>
</evidence>
<dbReference type="Gene3D" id="3.30.70.870">
    <property type="entry name" value="Elongation Factor G (Translational Gtpase), domain 3"/>
    <property type="match status" value="1"/>
</dbReference>
<dbReference type="InterPro" id="IPR035647">
    <property type="entry name" value="EFG_III/V"/>
</dbReference>
<evidence type="ECO:0000256" key="3">
    <source>
        <dbReference type="ARBA" id="ARBA00022517"/>
    </source>
</evidence>
<dbReference type="InterPro" id="IPR004161">
    <property type="entry name" value="EFTu-like_2"/>
</dbReference>
<dbReference type="CDD" id="cd04096">
    <property type="entry name" value="eEF2_snRNP_like_C"/>
    <property type="match status" value="1"/>
</dbReference>
<evidence type="ECO:0000256" key="9">
    <source>
        <dbReference type="ARBA" id="ARBA00081809"/>
    </source>
</evidence>
<comment type="catalytic activity">
    <reaction evidence="7">
        <text>GTP + H2O = GDP + phosphate + H(+)</text>
        <dbReference type="Rhea" id="RHEA:19669"/>
        <dbReference type="ChEBI" id="CHEBI:15377"/>
        <dbReference type="ChEBI" id="CHEBI:15378"/>
        <dbReference type="ChEBI" id="CHEBI:37565"/>
        <dbReference type="ChEBI" id="CHEBI:43474"/>
        <dbReference type="ChEBI" id="CHEBI:58189"/>
    </reaction>
</comment>
<gene>
    <name evidence="13" type="primary">LOC4812358</name>
</gene>
<keyword evidence="5" id="KW-0378">Hydrolase</keyword>
<dbReference type="FunCoup" id="A0A6I8UAV5">
    <property type="interactions" value="1704"/>
</dbReference>
<dbReference type="PANTHER" id="PTHR42908:SF3">
    <property type="entry name" value="ELONGATION FACTOR-LIKE GTPASE 1"/>
    <property type="match status" value="1"/>
</dbReference>
<keyword evidence="6" id="KW-0342">GTP-binding</keyword>
<evidence type="ECO:0000256" key="5">
    <source>
        <dbReference type="ARBA" id="ARBA00022801"/>
    </source>
</evidence>
<dbReference type="GO" id="GO:0042256">
    <property type="term" value="P:cytosolic ribosome assembly"/>
    <property type="evidence" value="ECO:0007669"/>
    <property type="project" value="UniProtKB-ARBA"/>
</dbReference>
<evidence type="ECO:0000256" key="2">
    <source>
        <dbReference type="ARBA" id="ARBA00022490"/>
    </source>
</evidence>
<dbReference type="SUPFAM" id="SSF50447">
    <property type="entry name" value="Translation proteins"/>
    <property type="match status" value="1"/>
</dbReference>
<feature type="region of interest" description="Disordered" evidence="10">
    <location>
        <begin position="412"/>
        <end position="482"/>
    </location>
</feature>
<dbReference type="NCBIfam" id="TIGR00231">
    <property type="entry name" value="small_GTP"/>
    <property type="match status" value="1"/>
</dbReference>
<dbReference type="SUPFAM" id="SSF52540">
    <property type="entry name" value="P-loop containing nucleoside triphosphate hydrolases"/>
    <property type="match status" value="1"/>
</dbReference>
<dbReference type="GO" id="GO:0043022">
    <property type="term" value="F:ribosome binding"/>
    <property type="evidence" value="ECO:0007669"/>
    <property type="project" value="TreeGrafter"/>
</dbReference>
<sequence>MPVVEGSDLALLQRRQQQVRNICILAHVDHGKTTLADSLVASNGIISQRMAGKLRYLDSRQDEQERGITMKSSSISLHYKDHGNRNENDFLVNLIDSPGHVDFSSEVSTAVRLCDGAIVVVDVVEGVGAQTRACLKQIYEEQLKPVLVLNKLDRLILEKQMEPLDAYFHLTQVLEQVNAVLGSIFASDVLAREDITQKDNQESALEEVDDSELYFSPSSGNVVFSSAYDGWAFSVRDFAAMYDKRLEMKREELEQVLWGDFYYNSKKKCAMPGAQEKAKKPMFVQFVLENIWSMYDIIAVRKDKDKLPGIAEKLGLKLAARDLRLTDPKLQIKAVLGQWLPIDSSVLHMVVQHVPPPHQISEERAQRLLYPANIQLSSLPLETLKLKDSFTSCDAGSDNVIAFVSKMTPIHVSQLPQNRPKRMTDQELQTRRDEVRRRIEERKHQSEQTELERITEGVEQLSTKQEDTPKEEPTPGPEAEAERNEFVFVAFARVFSGTLRRGMELFNLSPKHDPRQPAHRIEGQAPYATRVTIGDLYMFMGGELQLLDEVPAGNIVGIGGLGAHIVKTATLSSTLDCTSFSELSIMATPILRVAIEPVQPQDMPKLVKGLKLLNQADACVQVSVAPTGEHVITTLGEVHVEKCVHDLEQSYAKVKVNVSKPIVSFRETIVPAATVDMVNEAIVKTADDKDVSKKIAIQQTLNKLGTLKVIALPLPPEAVELLERHTEFFKELAATPRNQLLSEKYATLLASIKLKLVAALQDLHLFGLSSLSPEELVSRLWALGPRNCGTNLLLNLTDYEQPDFWSSQAKSSDTEIRSLSDPRKDFNSSLVNGFQLTSGAGPLCEEPMQGVCFAVLEWSIQSEGEDLNARGPFSGQVLTAAKEVCRQAFQNQPQRLVTPMYSCTIVVNAEMLGKMYAVIGRRHGKILSGDLTQGSGNFSVTCLLPVIESFNFAQEMRKQTSGLACPQLMFSHWEVIDIDPFWLPTTEEELMHFGEKADSANRAKVYMDSVRRRKGLFVDEQVVEHAEKQRTLSKNK</sequence>
<dbReference type="RefSeq" id="XP_001352581.3">
    <property type="nucleotide sequence ID" value="XM_001352545.4"/>
</dbReference>
<dbReference type="AlphaFoldDB" id="A0A6I8UAV5"/>
<keyword evidence="4" id="KW-0547">Nucleotide-binding</keyword>
<dbReference type="Proteomes" id="UP000001819">
    <property type="component" value="Chromosome X"/>
</dbReference>
<dbReference type="InterPro" id="IPR027417">
    <property type="entry name" value="P-loop_NTPase"/>
</dbReference>
<feature type="compositionally biased region" description="Basic and acidic residues" evidence="10">
    <location>
        <begin position="464"/>
        <end position="473"/>
    </location>
</feature>
<dbReference type="GO" id="GO:1990904">
    <property type="term" value="C:ribonucleoprotein complex"/>
    <property type="evidence" value="ECO:0007669"/>
    <property type="project" value="TreeGrafter"/>
</dbReference>
<dbReference type="ExpressionAtlas" id="A0A6I8UAV5">
    <property type="expression patterns" value="baseline"/>
</dbReference>
<keyword evidence="3" id="KW-0690">Ribosome biogenesis</keyword>
<protein>
    <recommendedName>
        <fullName evidence="8">Ribosome assembly protein 1</fullName>
    </recommendedName>
    <alternativeName>
        <fullName evidence="9">Elongation factor-like 1</fullName>
    </alternativeName>
</protein>
<dbReference type="SUPFAM" id="SSF54211">
    <property type="entry name" value="Ribosomal protein S5 domain 2-like"/>
    <property type="match status" value="1"/>
</dbReference>
<dbReference type="Gene3D" id="3.30.230.10">
    <property type="match status" value="1"/>
</dbReference>
<dbReference type="SUPFAM" id="SSF54980">
    <property type="entry name" value="EF-G C-terminal domain-like"/>
    <property type="match status" value="2"/>
</dbReference>
<dbReference type="InterPro" id="IPR020568">
    <property type="entry name" value="Ribosomal_Su5_D2-typ_SF"/>
</dbReference>
<dbReference type="Pfam" id="PF00009">
    <property type="entry name" value="GTP_EFTU"/>
    <property type="match status" value="1"/>
</dbReference>
<evidence type="ECO:0000313" key="12">
    <source>
        <dbReference type="Proteomes" id="UP000001819"/>
    </source>
</evidence>
<name>A0A6I8UAV5_DROPS</name>
<dbReference type="PROSITE" id="PS51722">
    <property type="entry name" value="G_TR_2"/>
    <property type="match status" value="1"/>
</dbReference>
<comment type="subcellular location">
    <subcellularLocation>
        <location evidence="1">Cytoplasm</location>
    </subcellularLocation>
</comment>
<dbReference type="Pfam" id="PF14492">
    <property type="entry name" value="EFG_III"/>
    <property type="match status" value="1"/>
</dbReference>
<proteinExistence type="predicted"/>
<evidence type="ECO:0000256" key="1">
    <source>
        <dbReference type="ARBA" id="ARBA00004496"/>
    </source>
</evidence>
<evidence type="ECO:0000313" key="13">
    <source>
        <dbReference type="RefSeq" id="XP_001352581.3"/>
    </source>
</evidence>
<evidence type="ECO:0000256" key="8">
    <source>
        <dbReference type="ARBA" id="ARBA00068031"/>
    </source>
</evidence>
<organism evidence="12 13">
    <name type="scientific">Drosophila pseudoobscura pseudoobscura</name>
    <name type="common">Fruit fly</name>
    <dbReference type="NCBI Taxonomy" id="46245"/>
    <lineage>
        <taxon>Eukaryota</taxon>
        <taxon>Metazoa</taxon>
        <taxon>Ecdysozoa</taxon>
        <taxon>Arthropoda</taxon>
        <taxon>Hexapoda</taxon>
        <taxon>Insecta</taxon>
        <taxon>Pterygota</taxon>
        <taxon>Neoptera</taxon>
        <taxon>Endopterygota</taxon>
        <taxon>Diptera</taxon>
        <taxon>Brachycera</taxon>
        <taxon>Muscomorpha</taxon>
        <taxon>Ephydroidea</taxon>
        <taxon>Drosophilidae</taxon>
        <taxon>Drosophila</taxon>
        <taxon>Sophophora</taxon>
    </lineage>
</organism>
<dbReference type="GO" id="GO:0005525">
    <property type="term" value="F:GTP binding"/>
    <property type="evidence" value="ECO:0007669"/>
    <property type="project" value="UniProtKB-KW"/>
</dbReference>
<dbReference type="FunFam" id="3.40.50.300:FF:000746">
    <property type="entry name" value="Ribosome assembly protein 1"/>
    <property type="match status" value="1"/>
</dbReference>
<feature type="compositionally biased region" description="Basic and acidic residues" evidence="10">
    <location>
        <begin position="422"/>
        <end position="456"/>
    </location>
</feature>
<dbReference type="InParanoid" id="A0A6I8UAV5"/>
<keyword evidence="12" id="KW-1185">Reference proteome</keyword>
<accession>A0A6I8UAV5</accession>
<dbReference type="GO" id="GO:0003924">
    <property type="term" value="F:GTPase activity"/>
    <property type="evidence" value="ECO:0007669"/>
    <property type="project" value="InterPro"/>
</dbReference>
<dbReference type="KEGG" id="dpo:4812358"/>
<dbReference type="FunFam" id="3.30.230.10:FF:000136">
    <property type="entry name" value="GD14641"/>
    <property type="match status" value="1"/>
</dbReference>
<dbReference type="InterPro" id="IPR000640">
    <property type="entry name" value="EFG_V-like"/>
</dbReference>
<evidence type="ECO:0000256" key="6">
    <source>
        <dbReference type="ARBA" id="ARBA00023134"/>
    </source>
</evidence>
<reference evidence="13" key="1">
    <citation type="submission" date="2025-08" db="UniProtKB">
        <authorList>
            <consortium name="RefSeq"/>
        </authorList>
    </citation>
    <scope>IDENTIFICATION</scope>
    <source>
        <strain evidence="13">MV-25-SWS-2005</strain>
        <tissue evidence="13">Whole body</tissue>
    </source>
</reference>
<dbReference type="InterPro" id="IPR056752">
    <property type="entry name" value="EFL1"/>
</dbReference>
<dbReference type="FunFam" id="3.30.70.240:FF:000006">
    <property type="entry name" value="Elongation factor like GTPase 1"/>
    <property type="match status" value="1"/>
</dbReference>
<keyword evidence="2" id="KW-0963">Cytoplasm</keyword>
<dbReference type="Gene3D" id="3.40.50.300">
    <property type="entry name" value="P-loop containing nucleotide triphosphate hydrolases"/>
    <property type="match status" value="1"/>
</dbReference>
<dbReference type="Pfam" id="PF25118">
    <property type="entry name" value="EFL1"/>
    <property type="match status" value="1"/>
</dbReference>
<evidence type="ECO:0000256" key="4">
    <source>
        <dbReference type="ARBA" id="ARBA00022741"/>
    </source>
</evidence>
<dbReference type="InterPro" id="IPR000795">
    <property type="entry name" value="T_Tr_GTP-bd_dom"/>
</dbReference>
<dbReference type="SMART" id="SM00838">
    <property type="entry name" value="EFG_C"/>
    <property type="match status" value="1"/>
</dbReference>
<dbReference type="PRINTS" id="PR00315">
    <property type="entry name" value="ELONGATNFCT"/>
</dbReference>
<dbReference type="InterPro" id="IPR005225">
    <property type="entry name" value="Small_GTP-bd"/>
</dbReference>
<dbReference type="PANTHER" id="PTHR42908">
    <property type="entry name" value="TRANSLATION ELONGATION FACTOR-RELATED"/>
    <property type="match status" value="1"/>
</dbReference>
<dbReference type="InterPro" id="IPR041095">
    <property type="entry name" value="EFG_II"/>
</dbReference>
<dbReference type="Gene3D" id="3.30.70.240">
    <property type="match status" value="1"/>
</dbReference>
<dbReference type="CDD" id="cd01885">
    <property type="entry name" value="EF2"/>
    <property type="match status" value="1"/>
</dbReference>
<feature type="domain" description="Tr-type G" evidence="11">
    <location>
        <begin position="17"/>
        <end position="254"/>
    </location>
</feature>
<dbReference type="CDD" id="cd16261">
    <property type="entry name" value="EF2_snRNP_III"/>
    <property type="match status" value="1"/>
</dbReference>
<evidence type="ECO:0000256" key="7">
    <source>
        <dbReference type="ARBA" id="ARBA00048548"/>
    </source>
</evidence>
<dbReference type="InterPro" id="IPR009000">
    <property type="entry name" value="Transl_B-barrel_sf"/>
</dbReference>
<dbReference type="Pfam" id="PF03144">
    <property type="entry name" value="GTP_EFTU_D2"/>
    <property type="match status" value="1"/>
</dbReference>
<dbReference type="GO" id="GO:0005829">
    <property type="term" value="C:cytosol"/>
    <property type="evidence" value="ECO:0007669"/>
    <property type="project" value="TreeGrafter"/>
</dbReference>
<dbReference type="InterPro" id="IPR014721">
    <property type="entry name" value="Ribsml_uS5_D2-typ_fold_subgr"/>
</dbReference>
<dbReference type="CDD" id="cd16268">
    <property type="entry name" value="EF2_II"/>
    <property type="match status" value="1"/>
</dbReference>
<evidence type="ECO:0000256" key="10">
    <source>
        <dbReference type="SAM" id="MobiDB-lite"/>
    </source>
</evidence>